<dbReference type="Proteomes" id="UP000248856">
    <property type="component" value="Unassembled WGS sequence"/>
</dbReference>
<dbReference type="InterPro" id="IPR014795">
    <property type="entry name" value="TacA_1-like"/>
</dbReference>
<sequence>MGALALKDARMELKTTKEAKELLSRAAVLGGMDLSSFMLSTAMEKARAILLDHTSIQLSVQGQAQLASVLQTPVAPTEAMKELRRTPRLKVRE</sequence>
<name>A0A328YPC3_9BURK</name>
<dbReference type="RefSeq" id="WP_111881588.1">
    <property type="nucleotide sequence ID" value="NZ_CBCSGC010000042.1"/>
</dbReference>
<gene>
    <name evidence="3" type="ORF">AX018_106035</name>
</gene>
<organism evidence="3 4">
    <name type="scientific">Paracidovorax anthurii</name>
    <dbReference type="NCBI Taxonomy" id="78229"/>
    <lineage>
        <taxon>Bacteria</taxon>
        <taxon>Pseudomonadati</taxon>
        <taxon>Pseudomonadota</taxon>
        <taxon>Betaproteobacteria</taxon>
        <taxon>Burkholderiales</taxon>
        <taxon>Comamonadaceae</taxon>
        <taxon>Paracidovorax</taxon>
    </lineage>
</organism>
<evidence type="ECO:0000313" key="4">
    <source>
        <dbReference type="Proteomes" id="UP000248856"/>
    </source>
</evidence>
<reference evidence="3 4" key="1">
    <citation type="submission" date="2018-06" db="EMBL/GenBank/DDBJ databases">
        <title>Genomic Encyclopedia of Archaeal and Bacterial Type Strains, Phase II (KMG-II): from individual species to whole genera.</title>
        <authorList>
            <person name="Goeker M."/>
        </authorList>
    </citation>
    <scope>NUCLEOTIDE SEQUENCE [LARGE SCALE GENOMIC DNA]</scope>
    <source>
        <strain evidence="3 4">CFPB 3232</strain>
    </source>
</reference>
<dbReference type="Gene3D" id="1.20.5.780">
    <property type="entry name" value="Single helix bin"/>
    <property type="match status" value="1"/>
</dbReference>
<dbReference type="OrthoDB" id="9810323at2"/>
<accession>A0A328YPC3</accession>
<protein>
    <submittedName>
        <fullName evidence="3">Uncharacterized protein (DUF1778 family)</fullName>
    </submittedName>
</protein>
<dbReference type="PANTHER" id="PTHR35401:SF2">
    <property type="entry name" value="ABC-TYPE TRANSPORT SYSTEM"/>
    <property type="match status" value="1"/>
</dbReference>
<keyword evidence="1" id="KW-1277">Toxin-antitoxin system</keyword>
<dbReference type="PANTHER" id="PTHR35401">
    <property type="entry name" value="COPG FAMILY HELIX-TURN-HELIX PROTEIN-RELATED-RELATED"/>
    <property type="match status" value="1"/>
</dbReference>
<dbReference type="SUPFAM" id="SSF47598">
    <property type="entry name" value="Ribbon-helix-helix"/>
    <property type="match status" value="1"/>
</dbReference>
<proteinExistence type="inferred from homology"/>
<keyword evidence="4" id="KW-1185">Reference proteome</keyword>
<dbReference type="Pfam" id="PF08681">
    <property type="entry name" value="TacA1"/>
    <property type="match status" value="1"/>
</dbReference>
<evidence type="ECO:0000313" key="3">
    <source>
        <dbReference type="EMBL" id="RAR75921.1"/>
    </source>
</evidence>
<dbReference type="EMBL" id="QLTA01000060">
    <property type="protein sequence ID" value="RAR75921.1"/>
    <property type="molecule type" value="Genomic_DNA"/>
</dbReference>
<comment type="similarity">
    <text evidence="2">Belongs to the TacA antitoxin family.</text>
</comment>
<dbReference type="AlphaFoldDB" id="A0A328YPC3"/>
<evidence type="ECO:0000256" key="1">
    <source>
        <dbReference type="ARBA" id="ARBA00022649"/>
    </source>
</evidence>
<dbReference type="InterPro" id="IPR010985">
    <property type="entry name" value="Ribbon_hlx_hlx"/>
</dbReference>
<evidence type="ECO:0000256" key="2">
    <source>
        <dbReference type="ARBA" id="ARBA00049988"/>
    </source>
</evidence>
<dbReference type="GO" id="GO:0006355">
    <property type="term" value="P:regulation of DNA-templated transcription"/>
    <property type="evidence" value="ECO:0007669"/>
    <property type="project" value="InterPro"/>
</dbReference>
<comment type="caution">
    <text evidence="3">The sequence shown here is derived from an EMBL/GenBank/DDBJ whole genome shotgun (WGS) entry which is preliminary data.</text>
</comment>